<evidence type="ECO:0000256" key="4">
    <source>
        <dbReference type="RuleBase" id="RU003651"/>
    </source>
</evidence>
<protein>
    <submittedName>
        <fullName evidence="8">P-loop containing nucleoside triphosphate hydrolase protein</fullName>
    </submittedName>
</protein>
<dbReference type="OrthoDB" id="10251412at2759"/>
<dbReference type="PANTHER" id="PTHR23070">
    <property type="entry name" value="BCS1 AAA-TYPE ATPASE"/>
    <property type="match status" value="1"/>
</dbReference>
<comment type="subcellular location">
    <subcellularLocation>
        <location evidence="1">Mitochondrion inner membrane</location>
        <topology evidence="1">Single-pass membrane protein</topology>
    </subcellularLocation>
</comment>
<dbReference type="SUPFAM" id="SSF52540">
    <property type="entry name" value="P-loop containing nucleoside triphosphate hydrolases"/>
    <property type="match status" value="1"/>
</dbReference>
<accession>A0A2T2NFQ8</accession>
<feature type="compositionally biased region" description="Low complexity" evidence="5">
    <location>
        <begin position="569"/>
        <end position="582"/>
    </location>
</feature>
<proteinExistence type="inferred from homology"/>
<dbReference type="SMART" id="SM00382">
    <property type="entry name" value="AAA"/>
    <property type="match status" value="1"/>
</dbReference>
<feature type="compositionally biased region" description="Basic and acidic residues" evidence="5">
    <location>
        <begin position="542"/>
        <end position="553"/>
    </location>
</feature>
<sequence>MTYPSTGLGPARAPQLRKDRDIPRLYSEPLDSDGIVPVRFQKALVISFPILEIIQRCLYRLPINGNLDTVISLITLYRIAQPTWDMARSFFIRFATSSVSIAEHDPVAKEVMAWMSANVISKSHTTRAFIDYEMKDRNAMTQQNPDEVSCLPSFGSRLFWVGFRPFLFTRIGNSAHRRKNSKHSLNQADSHHVDSNYLLQNEVTIATLGWNLSPIQDFIKTCHAQKLQNDAEMTLKATRKLDTIDMDTTIKDKLVKDAEYYYSSECKDFFSQCGIPYRRGYLFYGPPGTGKTSFSAALAGHLGCNMYLINLASGDINDSRLHRMFLSLPRKCVVVIEDIDAAGIDREQDTETRPGKPRLKQTLVTLSGLLNAIDGNASAEGRLLIMTSNHPQQLDEALTRPGRVDQMFYFGCLTHEAICSIFMRLIGHNALKRGTHTTEEIKFATEIFAQKIPHNTFTPAEVQNFLQSCRGDIGLALGNADDWVKGQLKKRANSRRTGSEIPPRGYISFENYNSSSDNDSSGRNEPSGSNNTSGCDNLSGREGIEKGGDHADISAHTTPPEDSTDEKQLQSNQSTSLSSGSS</sequence>
<evidence type="ECO:0000256" key="5">
    <source>
        <dbReference type="SAM" id="MobiDB-lite"/>
    </source>
</evidence>
<keyword evidence="9" id="KW-1185">Reference proteome</keyword>
<keyword evidence="4" id="KW-0067">ATP-binding</keyword>
<evidence type="ECO:0000256" key="3">
    <source>
        <dbReference type="ARBA" id="ARBA00022792"/>
    </source>
</evidence>
<dbReference type="InterPro" id="IPR003960">
    <property type="entry name" value="ATPase_AAA_CS"/>
</dbReference>
<keyword evidence="8" id="KW-0378">Hydrolase</keyword>
<keyword evidence="3" id="KW-0472">Membrane</keyword>
<dbReference type="Proteomes" id="UP000240883">
    <property type="component" value="Unassembled WGS sequence"/>
</dbReference>
<dbReference type="Gene3D" id="3.40.50.300">
    <property type="entry name" value="P-loop containing nucleotide triphosphate hydrolases"/>
    <property type="match status" value="1"/>
</dbReference>
<name>A0A2T2NFQ8_CORCC</name>
<evidence type="ECO:0000256" key="1">
    <source>
        <dbReference type="ARBA" id="ARBA00004434"/>
    </source>
</evidence>
<dbReference type="AlphaFoldDB" id="A0A2T2NFQ8"/>
<dbReference type="InterPro" id="IPR050747">
    <property type="entry name" value="Mitochondrial_chaperone_BCS1"/>
</dbReference>
<dbReference type="GO" id="GO:0016887">
    <property type="term" value="F:ATP hydrolysis activity"/>
    <property type="evidence" value="ECO:0007669"/>
    <property type="project" value="InterPro"/>
</dbReference>
<evidence type="ECO:0000313" key="9">
    <source>
        <dbReference type="Proteomes" id="UP000240883"/>
    </source>
</evidence>
<organism evidence="8 9">
    <name type="scientific">Corynespora cassiicola Philippines</name>
    <dbReference type="NCBI Taxonomy" id="1448308"/>
    <lineage>
        <taxon>Eukaryota</taxon>
        <taxon>Fungi</taxon>
        <taxon>Dikarya</taxon>
        <taxon>Ascomycota</taxon>
        <taxon>Pezizomycotina</taxon>
        <taxon>Dothideomycetes</taxon>
        <taxon>Pleosporomycetidae</taxon>
        <taxon>Pleosporales</taxon>
        <taxon>Corynesporascaceae</taxon>
        <taxon>Corynespora</taxon>
    </lineage>
</organism>
<gene>
    <name evidence="8" type="ORF">BS50DRAFT_647995</name>
</gene>
<reference evidence="8 9" key="1">
    <citation type="journal article" date="2018" name="Front. Microbiol.">
        <title>Genome-Wide Analysis of Corynespora cassiicola Leaf Fall Disease Putative Effectors.</title>
        <authorList>
            <person name="Lopez D."/>
            <person name="Ribeiro S."/>
            <person name="Label P."/>
            <person name="Fumanal B."/>
            <person name="Venisse J.S."/>
            <person name="Kohler A."/>
            <person name="de Oliveira R.R."/>
            <person name="Labutti K."/>
            <person name="Lipzen A."/>
            <person name="Lail K."/>
            <person name="Bauer D."/>
            <person name="Ohm R.A."/>
            <person name="Barry K.W."/>
            <person name="Spatafora J."/>
            <person name="Grigoriev I.V."/>
            <person name="Martin F.M."/>
            <person name="Pujade-Renaud V."/>
        </authorList>
    </citation>
    <scope>NUCLEOTIDE SEQUENCE [LARGE SCALE GENOMIC DNA]</scope>
    <source>
        <strain evidence="8 9">Philippines</strain>
    </source>
</reference>
<feature type="domain" description="AAA+ ATPase" evidence="6">
    <location>
        <begin position="277"/>
        <end position="415"/>
    </location>
</feature>
<evidence type="ECO:0000259" key="7">
    <source>
        <dbReference type="SMART" id="SM01024"/>
    </source>
</evidence>
<feature type="domain" description="BCS1 N-terminal" evidence="7">
    <location>
        <begin position="71"/>
        <end position="244"/>
    </location>
</feature>
<dbReference type="GO" id="GO:0005524">
    <property type="term" value="F:ATP binding"/>
    <property type="evidence" value="ECO:0007669"/>
    <property type="project" value="UniProtKB-KW"/>
</dbReference>
<keyword evidence="3" id="KW-0999">Mitochondrion inner membrane</keyword>
<keyword evidence="3" id="KW-0496">Mitochondrion</keyword>
<dbReference type="STRING" id="1448308.A0A2T2NFQ8"/>
<evidence type="ECO:0000313" key="8">
    <source>
        <dbReference type="EMBL" id="PSN64096.1"/>
    </source>
</evidence>
<evidence type="ECO:0000256" key="2">
    <source>
        <dbReference type="ARBA" id="ARBA00007448"/>
    </source>
</evidence>
<keyword evidence="4" id="KW-0547">Nucleotide-binding</keyword>
<evidence type="ECO:0000259" key="6">
    <source>
        <dbReference type="SMART" id="SM00382"/>
    </source>
</evidence>
<dbReference type="SMART" id="SM01024">
    <property type="entry name" value="BCS1_N"/>
    <property type="match status" value="1"/>
</dbReference>
<dbReference type="InterPro" id="IPR003593">
    <property type="entry name" value="AAA+_ATPase"/>
</dbReference>
<dbReference type="EMBL" id="KZ678139">
    <property type="protein sequence ID" value="PSN64096.1"/>
    <property type="molecule type" value="Genomic_DNA"/>
</dbReference>
<comment type="similarity">
    <text evidence="2">Belongs to the AAA ATPase family. BCS1 subfamily.</text>
</comment>
<feature type="compositionally biased region" description="Polar residues" evidence="5">
    <location>
        <begin position="523"/>
        <end position="536"/>
    </location>
</feature>
<dbReference type="Pfam" id="PF08740">
    <property type="entry name" value="BCS1_N"/>
    <property type="match status" value="1"/>
</dbReference>
<dbReference type="InterPro" id="IPR003959">
    <property type="entry name" value="ATPase_AAA_core"/>
</dbReference>
<dbReference type="InterPro" id="IPR014851">
    <property type="entry name" value="BCS1_N"/>
</dbReference>
<dbReference type="InterPro" id="IPR027417">
    <property type="entry name" value="P-loop_NTPase"/>
</dbReference>
<dbReference type="GO" id="GO:0005743">
    <property type="term" value="C:mitochondrial inner membrane"/>
    <property type="evidence" value="ECO:0007669"/>
    <property type="project" value="UniProtKB-SubCell"/>
</dbReference>
<dbReference type="PROSITE" id="PS00674">
    <property type="entry name" value="AAA"/>
    <property type="match status" value="1"/>
</dbReference>
<dbReference type="Pfam" id="PF00004">
    <property type="entry name" value="AAA"/>
    <property type="match status" value="1"/>
</dbReference>
<feature type="region of interest" description="Disordered" evidence="5">
    <location>
        <begin position="489"/>
        <end position="582"/>
    </location>
</feature>